<gene>
    <name evidence="1" type="ORF">H5410_034920</name>
</gene>
<evidence type="ECO:0000313" key="2">
    <source>
        <dbReference type="Proteomes" id="UP000824120"/>
    </source>
</evidence>
<proteinExistence type="predicted"/>
<accession>A0A9J5Y2B8</accession>
<dbReference type="EMBL" id="JACXVP010000007">
    <property type="protein sequence ID" value="KAG5593688.1"/>
    <property type="molecule type" value="Genomic_DNA"/>
</dbReference>
<comment type="caution">
    <text evidence="1">The sequence shown here is derived from an EMBL/GenBank/DDBJ whole genome shotgun (WGS) entry which is preliminary data.</text>
</comment>
<protein>
    <submittedName>
        <fullName evidence="1">Uncharacterized protein</fullName>
    </submittedName>
</protein>
<reference evidence="1 2" key="1">
    <citation type="submission" date="2020-09" db="EMBL/GenBank/DDBJ databases">
        <title>De no assembly of potato wild relative species, Solanum commersonii.</title>
        <authorList>
            <person name="Cho K."/>
        </authorList>
    </citation>
    <scope>NUCLEOTIDE SEQUENCE [LARGE SCALE GENOMIC DNA]</scope>
    <source>
        <strain evidence="1">LZ3.2</strain>
        <tissue evidence="1">Leaf</tissue>
    </source>
</reference>
<keyword evidence="2" id="KW-1185">Reference proteome</keyword>
<name>A0A9J5Y2B8_SOLCO</name>
<sequence>MSWSRGVNKCIFKFKRAPIREKPNLPIFICYIHGFLMIRDSNLFFAKKIHGLQTSSNARKNKFTNFRVLQSMNFLRYVIPSYFLPKIFMDVRYDLINGVGWFRGANKRIFKFKQAPM</sequence>
<evidence type="ECO:0000313" key="1">
    <source>
        <dbReference type="EMBL" id="KAG5593688.1"/>
    </source>
</evidence>
<organism evidence="1 2">
    <name type="scientific">Solanum commersonii</name>
    <name type="common">Commerson's wild potato</name>
    <name type="synonym">Commerson's nightshade</name>
    <dbReference type="NCBI Taxonomy" id="4109"/>
    <lineage>
        <taxon>Eukaryota</taxon>
        <taxon>Viridiplantae</taxon>
        <taxon>Streptophyta</taxon>
        <taxon>Embryophyta</taxon>
        <taxon>Tracheophyta</taxon>
        <taxon>Spermatophyta</taxon>
        <taxon>Magnoliopsida</taxon>
        <taxon>eudicotyledons</taxon>
        <taxon>Gunneridae</taxon>
        <taxon>Pentapetalae</taxon>
        <taxon>asterids</taxon>
        <taxon>lamiids</taxon>
        <taxon>Solanales</taxon>
        <taxon>Solanaceae</taxon>
        <taxon>Solanoideae</taxon>
        <taxon>Solaneae</taxon>
        <taxon>Solanum</taxon>
    </lineage>
</organism>
<dbReference type="Proteomes" id="UP000824120">
    <property type="component" value="Chromosome 7"/>
</dbReference>
<dbReference type="AlphaFoldDB" id="A0A9J5Y2B8"/>